<keyword evidence="2" id="KW-0812">Transmembrane</keyword>
<feature type="compositionally biased region" description="Basic and acidic residues" evidence="1">
    <location>
        <begin position="30"/>
        <end position="44"/>
    </location>
</feature>
<feature type="transmembrane region" description="Helical" evidence="2">
    <location>
        <begin position="64"/>
        <end position="86"/>
    </location>
</feature>
<reference evidence="3 4" key="1">
    <citation type="submission" date="2018-12" db="EMBL/GenBank/DDBJ databases">
        <authorList>
            <consortium name="Pathogen Informatics"/>
        </authorList>
    </citation>
    <scope>NUCLEOTIDE SEQUENCE [LARGE SCALE GENOMIC DNA]</scope>
    <source>
        <strain evidence="3 4">NCTC10741</strain>
    </source>
</reference>
<accession>A0A3P8K6C3</accession>
<dbReference type="Proteomes" id="UP000271626">
    <property type="component" value="Chromosome"/>
</dbReference>
<keyword evidence="2" id="KW-0472">Membrane</keyword>
<evidence type="ECO:0000313" key="4">
    <source>
        <dbReference type="Proteomes" id="UP000271626"/>
    </source>
</evidence>
<protein>
    <submittedName>
        <fullName evidence="3">Uncharacterized protein</fullName>
    </submittedName>
</protein>
<evidence type="ECO:0000256" key="1">
    <source>
        <dbReference type="SAM" id="MobiDB-lite"/>
    </source>
</evidence>
<proteinExistence type="predicted"/>
<name>A0A3P8K6C3_TSUPA</name>
<dbReference type="AlphaFoldDB" id="A0A3P8K6C3"/>
<keyword evidence="2" id="KW-1133">Transmembrane helix</keyword>
<organism evidence="3 4">
    <name type="scientific">Tsukamurella paurometabola</name>
    <name type="common">Corynebacterium paurometabolum</name>
    <dbReference type="NCBI Taxonomy" id="2061"/>
    <lineage>
        <taxon>Bacteria</taxon>
        <taxon>Bacillati</taxon>
        <taxon>Actinomycetota</taxon>
        <taxon>Actinomycetes</taxon>
        <taxon>Mycobacteriales</taxon>
        <taxon>Tsukamurellaceae</taxon>
        <taxon>Tsukamurella</taxon>
    </lineage>
</organism>
<feature type="region of interest" description="Disordered" evidence="1">
    <location>
        <begin position="29"/>
        <end position="57"/>
    </location>
</feature>
<sequence>MGSTPGTGFSTTAHEDTVSTYCFTAGGRRNGMDPHVRTDDEPRARAARAATPAGRTPPVSAGPLRFAICVVAIFAVVFTGGAIISLPTSTRAYFGAPTCGFVAMQRADLCRHEHSSGGPGGSRGRNEYRETLLPSGIVPHEVAATTGRVTVSNYDEMRDIRRGAIRLNLIASSPKSSHSSSASSWRVL</sequence>
<gene>
    <name evidence="3" type="ORF">NCTC10741_04073</name>
</gene>
<dbReference type="EMBL" id="LR131273">
    <property type="protein sequence ID" value="VDR40909.1"/>
    <property type="molecule type" value="Genomic_DNA"/>
</dbReference>
<feature type="compositionally biased region" description="Low complexity" evidence="1">
    <location>
        <begin position="47"/>
        <end position="57"/>
    </location>
</feature>
<evidence type="ECO:0000313" key="3">
    <source>
        <dbReference type="EMBL" id="VDR40909.1"/>
    </source>
</evidence>
<evidence type="ECO:0000256" key="2">
    <source>
        <dbReference type="SAM" id="Phobius"/>
    </source>
</evidence>